<dbReference type="Proteomes" id="UP000462014">
    <property type="component" value="Unassembled WGS sequence"/>
</dbReference>
<name>A0A7K1T138_9SPHI</name>
<reference evidence="1 2" key="1">
    <citation type="submission" date="2019-12" db="EMBL/GenBank/DDBJ databases">
        <title>Mucilaginibacter sp. HMF7410 genome sequencing and assembly.</title>
        <authorList>
            <person name="Kang H."/>
            <person name="Cha I."/>
            <person name="Kim H."/>
            <person name="Joh K."/>
        </authorList>
    </citation>
    <scope>NUCLEOTIDE SEQUENCE [LARGE SCALE GENOMIC DNA]</scope>
    <source>
        <strain evidence="1 2">HMF7410</strain>
    </source>
</reference>
<evidence type="ECO:0008006" key="3">
    <source>
        <dbReference type="Google" id="ProtNLM"/>
    </source>
</evidence>
<dbReference type="EMBL" id="WPIK01000016">
    <property type="protein sequence ID" value="MVN23010.1"/>
    <property type="molecule type" value="Genomic_DNA"/>
</dbReference>
<dbReference type="RefSeq" id="WP_157568819.1">
    <property type="nucleotide sequence ID" value="NZ_WPIK01000016.1"/>
</dbReference>
<protein>
    <recommendedName>
        <fullName evidence="3">Lipoprotein</fullName>
    </recommendedName>
</protein>
<accession>A0A7K1T138</accession>
<organism evidence="1 2">
    <name type="scientific">Mucilaginibacter arboris</name>
    <dbReference type="NCBI Taxonomy" id="2682090"/>
    <lineage>
        <taxon>Bacteria</taxon>
        <taxon>Pseudomonadati</taxon>
        <taxon>Bacteroidota</taxon>
        <taxon>Sphingobacteriia</taxon>
        <taxon>Sphingobacteriales</taxon>
        <taxon>Sphingobacteriaceae</taxon>
        <taxon>Mucilaginibacter</taxon>
    </lineage>
</organism>
<keyword evidence="2" id="KW-1185">Reference proteome</keyword>
<sequence>MKEFTIGALIVLCFLCSCNGTSTGIIKKPNSLTIADSIKKTDTPKFHKKPIHKNKNEDQTDMDIMNNILKKKKSIK</sequence>
<evidence type="ECO:0000313" key="1">
    <source>
        <dbReference type="EMBL" id="MVN23010.1"/>
    </source>
</evidence>
<proteinExistence type="predicted"/>
<dbReference type="PROSITE" id="PS51257">
    <property type="entry name" value="PROKAR_LIPOPROTEIN"/>
    <property type="match status" value="1"/>
</dbReference>
<evidence type="ECO:0000313" key="2">
    <source>
        <dbReference type="Proteomes" id="UP000462014"/>
    </source>
</evidence>
<dbReference type="AlphaFoldDB" id="A0A7K1T138"/>
<comment type="caution">
    <text evidence="1">The sequence shown here is derived from an EMBL/GenBank/DDBJ whole genome shotgun (WGS) entry which is preliminary data.</text>
</comment>
<gene>
    <name evidence="1" type="ORF">GO621_15900</name>
</gene>